<evidence type="ECO:0000313" key="8">
    <source>
        <dbReference type="EMBL" id="MST78732.1"/>
    </source>
</evidence>
<sequence>METLNQVLKVLFEETRSEDVIDAYLDKRVKYVGIGRFVDERIFCQQMVRVNMAHTLDQAEVLYHVLSDKWSKEDTCVHELLYCKESNVFNVLLHFSHNKVYLKHHLPICKYQELFSWHEVTRDFGEDLLLTSYLAAYDLKNQQKTNHFDWAPYIGHDSTELNQMFRHEMMDLHAHLNGSSLNFELNWMNLMNHICGHEVNFAKLDSLRLSFDANYRFNHNSKSLYMKVMMAAAIRVYLYVDIINDNKTEKISLLSNISDILSSGSLIQTLMYEQEIQNAIDIVSQQYGRRYEDKLSSVKYIPDYAITGKDDNIFSVLGGERKFMYRIFRKIYSGEYYLDRKTTLFYIYLLIKEELRKELVQINTVNGFANFSLYQDRKDQFLYNGQSLYERLLSQMAVGSFMSDSTKKRYMEVRIAPKKTMVQDYLAIKKKDSFITDKVFDRNHAIDAANFYYIFHFIKKNEKCDVCDNGGATQFELQPRHVHLRQEVATQAKAIYALRNHSPFVRKRLVGIDAANSEIFCRPEVFAQAFRYLGLNSAKQVNDDTSNNDLGLTYHVGEDFYDIVDGIRAVDEVLKFMHFRNGARLGHALVLGTDANSYYQKRNFRINATKQVLLDNVAWLYVQGARLGASNKVLSYLKELYHLYFMQVFFNAIHEDVDIFTYYQSWLLRGDDPAIYHLDAHNGKIALERDASKEYMDCWFSVAQNHGIEIDDAHGNSDALYLFYLYHYHKQVRKVGSEGEVLRIKPQYRDDFISLITQVQEQFLCKLEHLHVSIECNPSSNFKIGEMERYDQHPIVKFYNRGLNTLYPHHDICVSINTDDAGVFATSLEREYSLMALAMEKEETNDNSPRSVMEWLNSIRRMTKEQCFCQHDD</sequence>
<dbReference type="EMBL" id="VUNF01000042">
    <property type="protein sequence ID" value="MST78732.1"/>
    <property type="molecule type" value="Genomic_DNA"/>
</dbReference>
<evidence type="ECO:0000256" key="1">
    <source>
        <dbReference type="ARBA" id="ARBA00001947"/>
    </source>
</evidence>
<dbReference type="GO" id="GO:0006154">
    <property type="term" value="P:adenosine catabolic process"/>
    <property type="evidence" value="ECO:0007669"/>
    <property type="project" value="TreeGrafter"/>
</dbReference>
<evidence type="ECO:0000256" key="6">
    <source>
        <dbReference type="ARBA" id="ARBA00022833"/>
    </source>
</evidence>
<evidence type="ECO:0000313" key="9">
    <source>
        <dbReference type="Proteomes" id="UP000450161"/>
    </source>
</evidence>
<dbReference type="InterPro" id="IPR006330">
    <property type="entry name" value="Ado/ade_deaminase"/>
</dbReference>
<dbReference type="InterPro" id="IPR001365">
    <property type="entry name" value="A_deaminase_dom"/>
</dbReference>
<dbReference type="Proteomes" id="UP000450161">
    <property type="component" value="Unassembled WGS sequence"/>
</dbReference>
<protein>
    <recommendedName>
        <fullName evidence="3">adenosine deaminase</fullName>
        <ecNumber evidence="3">3.5.4.4</ecNumber>
    </recommendedName>
</protein>
<keyword evidence="5" id="KW-0378">Hydrolase</keyword>
<evidence type="ECO:0000256" key="5">
    <source>
        <dbReference type="ARBA" id="ARBA00022801"/>
    </source>
</evidence>
<dbReference type="GO" id="GO:0005829">
    <property type="term" value="C:cytosol"/>
    <property type="evidence" value="ECO:0007669"/>
    <property type="project" value="TreeGrafter"/>
</dbReference>
<reference evidence="8 9" key="1">
    <citation type="submission" date="2019-08" db="EMBL/GenBank/DDBJ databases">
        <title>In-depth cultivation of the pig gut microbiome towards novel bacterial diversity and tailored functional studies.</title>
        <authorList>
            <person name="Wylensek D."/>
            <person name="Hitch T.C.A."/>
            <person name="Clavel T."/>
        </authorList>
    </citation>
    <scope>NUCLEOTIDE SEQUENCE [LARGE SCALE GENOMIC DNA]</scope>
    <source>
        <strain evidence="8 9">LKV-178-WT-2C</strain>
    </source>
</reference>
<dbReference type="Pfam" id="PF00962">
    <property type="entry name" value="A_deaminase"/>
    <property type="match status" value="1"/>
</dbReference>
<dbReference type="PANTHER" id="PTHR11409">
    <property type="entry name" value="ADENOSINE DEAMINASE"/>
    <property type="match status" value="1"/>
</dbReference>
<dbReference type="EC" id="3.5.4.4" evidence="3"/>
<comment type="similarity">
    <text evidence="2">Belongs to the metallo-dependent hydrolases superfamily. Adenosine and AMP deaminases family.</text>
</comment>
<dbReference type="SUPFAM" id="SSF51556">
    <property type="entry name" value="Metallo-dependent hydrolases"/>
    <property type="match status" value="1"/>
</dbReference>
<keyword evidence="4" id="KW-0479">Metal-binding</keyword>
<dbReference type="GO" id="GO:0004000">
    <property type="term" value="F:adenosine deaminase activity"/>
    <property type="evidence" value="ECO:0007669"/>
    <property type="project" value="TreeGrafter"/>
</dbReference>
<dbReference type="RefSeq" id="WP_154483153.1">
    <property type="nucleotide sequence ID" value="NZ_VUNF01000042.1"/>
</dbReference>
<dbReference type="GO" id="GO:0043103">
    <property type="term" value="P:hypoxanthine salvage"/>
    <property type="evidence" value="ECO:0007669"/>
    <property type="project" value="TreeGrafter"/>
</dbReference>
<evidence type="ECO:0000256" key="3">
    <source>
        <dbReference type="ARBA" id="ARBA00012784"/>
    </source>
</evidence>
<evidence type="ECO:0000259" key="7">
    <source>
        <dbReference type="Pfam" id="PF00962"/>
    </source>
</evidence>
<dbReference type="GO" id="GO:0046872">
    <property type="term" value="F:metal ion binding"/>
    <property type="evidence" value="ECO:0007669"/>
    <property type="project" value="UniProtKB-KW"/>
</dbReference>
<evidence type="ECO:0000256" key="2">
    <source>
        <dbReference type="ARBA" id="ARBA00006676"/>
    </source>
</evidence>
<dbReference type="PANTHER" id="PTHR11409:SF43">
    <property type="entry name" value="ADENOSINE DEAMINASE"/>
    <property type="match status" value="1"/>
</dbReference>
<gene>
    <name evidence="8" type="ORF">FYJ72_13990</name>
</gene>
<feature type="domain" description="Adenosine deaminase" evidence="7">
    <location>
        <begin position="762"/>
        <end position="839"/>
    </location>
</feature>
<evidence type="ECO:0000256" key="4">
    <source>
        <dbReference type="ARBA" id="ARBA00022723"/>
    </source>
</evidence>
<comment type="cofactor">
    <cofactor evidence="1">
        <name>Zn(2+)</name>
        <dbReference type="ChEBI" id="CHEBI:29105"/>
    </cofactor>
</comment>
<dbReference type="Gene3D" id="3.20.20.140">
    <property type="entry name" value="Metal-dependent hydrolases"/>
    <property type="match status" value="2"/>
</dbReference>
<proteinExistence type="inferred from homology"/>
<name>A0A6I2U1Y0_9BACT</name>
<dbReference type="GO" id="GO:0046103">
    <property type="term" value="P:inosine biosynthetic process"/>
    <property type="evidence" value="ECO:0007669"/>
    <property type="project" value="TreeGrafter"/>
</dbReference>
<accession>A0A6I2U1Y0</accession>
<keyword evidence="6" id="KW-0862">Zinc</keyword>
<dbReference type="InterPro" id="IPR032466">
    <property type="entry name" value="Metal_Hydrolase"/>
</dbReference>
<dbReference type="AlphaFoldDB" id="A0A6I2U1Y0"/>
<comment type="caution">
    <text evidence="8">The sequence shown here is derived from an EMBL/GenBank/DDBJ whole genome shotgun (WGS) entry which is preliminary data.</text>
</comment>
<organism evidence="8 9">
    <name type="scientific">Segatella copri</name>
    <dbReference type="NCBI Taxonomy" id="165179"/>
    <lineage>
        <taxon>Bacteria</taxon>
        <taxon>Pseudomonadati</taxon>
        <taxon>Bacteroidota</taxon>
        <taxon>Bacteroidia</taxon>
        <taxon>Bacteroidales</taxon>
        <taxon>Prevotellaceae</taxon>
        <taxon>Segatella</taxon>
    </lineage>
</organism>